<dbReference type="InterPro" id="IPR041033">
    <property type="entry name" value="SpaA_PFL_dom_1"/>
</dbReference>
<dbReference type="Proteomes" id="UP001165041">
    <property type="component" value="Unassembled WGS sequence"/>
</dbReference>
<organism evidence="8 9">
    <name type="scientific">Kitasatospora phosalacinea</name>
    <dbReference type="NCBI Taxonomy" id="2065"/>
    <lineage>
        <taxon>Bacteria</taxon>
        <taxon>Bacillati</taxon>
        <taxon>Actinomycetota</taxon>
        <taxon>Actinomycetes</taxon>
        <taxon>Kitasatosporales</taxon>
        <taxon>Streptomycetaceae</taxon>
        <taxon>Kitasatospora</taxon>
    </lineage>
</organism>
<feature type="domain" description="SpaA-like prealbumin fold" evidence="7">
    <location>
        <begin position="822"/>
        <end position="900"/>
    </location>
</feature>
<gene>
    <name evidence="8" type="ORF">Kpho02_50450</name>
</gene>
<evidence type="ECO:0000256" key="5">
    <source>
        <dbReference type="SAM" id="Phobius"/>
    </source>
</evidence>
<evidence type="ECO:0000256" key="2">
    <source>
        <dbReference type="ARBA" id="ARBA00007257"/>
    </source>
</evidence>
<feature type="transmembrane region" description="Helical" evidence="5">
    <location>
        <begin position="1044"/>
        <end position="1068"/>
    </location>
</feature>
<comment type="similarity">
    <text evidence="2">Belongs to the serine-aspartate repeat-containing protein (SDr) family.</text>
</comment>
<sequence>MLTASGGLAALTPTARAAAGDGSVTVRVVREVNANGSWDGSALEPGMSGVTVELTDDAGTTVSGTTAADGTVTLRPADTALAGGKYRVQVVNPRPGVLFPAFAARDTFGGTPDRLSSTEEFVDLSNGRDVSYTTAFWNPGDFCQKNAPLVTACVRGDVAPAEGDAGRTLVTLPYDARGVDSRVTNLATKAQTGALYGIGYSKQKQWIFSGAHAHRASGYGPSGAGAVYLTDRATGATSLFTVVPDAGTTAHDFATDMDLGFAPAVGKESLGDVEVSEDGADLYVVNLHDRKLYRYDATGRTASAPKASYAVPGPDTPCPAAGDWRPYGLGVQDGVVYVGGVCSGESTQKRSDLRAVVRTFDPAAGAFGPVVLDQRLDYPRTRSNRDSVCPGAGWYPWQDTLPTSQDDVASCGPGNIANPEPALADIVVDTDGTLILGFRDRYTDQIGLNQTYAAGSDLLASPASGGALTKACPGADGRFVMFENGGCGNTGARGDGFYDQHRTEFHTNALFAGVALSKVETSIASSAIDPVEALFNGGTAWTNRDGTRESGLGNQLTGTFGKGGSMADLEVLCDQAPLQIGNRVWYDLDKDGVQDPGEPPVVGATVHLYDRSGTVVGTTRTTARGEYYFDDSDVTGGLKPRTAYTVRIDEPADYASGGPLFQWVVTRNDAGDNDFVDSDGTVPPGGRYPETAVTTGGPGQDNHTYDFGYRRPEEGKVGVVKQDPGGKPLAGAVFRLWRESNGTDGLQTGGAAPDTAVGGPCTTGADGACTATVPEGTYYWQETAAPDGYLLPDPAVFGPLLLTAGNSAAGVSTVAVDEVATGSVGVVKQDPGGKPLAGAVFQLWRESNGTDGLQTGGAAPDTAVGGPCTTPESGRCEETVPLGRYYWQETAAPDGYLLPDPAVFGPLELGPDNRTEGVSVTVTDAPETARLLLLKRSQDDGTALTGAVFRLWRESNGTDGLQTGGAAPDTAVGGPCTTDAQGRCAYEGLPPGSYYLEETAAPGGYVLPADPVSGPHALTAAHHDRPLEVVRLNQRASELPHTGIGLPVTAGLAASAAAVCGGVFLLALRHRRRSR</sequence>
<reference evidence="8" key="1">
    <citation type="submission" date="2023-02" db="EMBL/GenBank/DDBJ databases">
        <title>Kitasatospora phosalacinea NBRC 14627.</title>
        <authorList>
            <person name="Ichikawa N."/>
            <person name="Sato H."/>
            <person name="Tonouchi N."/>
        </authorList>
    </citation>
    <scope>NUCLEOTIDE SEQUENCE</scope>
    <source>
        <strain evidence="8">NBRC 14627</strain>
    </source>
</reference>
<dbReference type="InterPro" id="IPR033764">
    <property type="entry name" value="Sdr_B"/>
</dbReference>
<protein>
    <submittedName>
        <fullName evidence="8">Uncharacterized protein</fullName>
    </submittedName>
</protein>
<dbReference type="EMBL" id="BSSA01000019">
    <property type="protein sequence ID" value="GLW72746.1"/>
    <property type="molecule type" value="Genomic_DNA"/>
</dbReference>
<evidence type="ECO:0000259" key="7">
    <source>
        <dbReference type="Pfam" id="PF17802"/>
    </source>
</evidence>
<evidence type="ECO:0000256" key="1">
    <source>
        <dbReference type="ARBA" id="ARBA00004613"/>
    </source>
</evidence>
<dbReference type="RefSeq" id="WP_285738428.1">
    <property type="nucleotide sequence ID" value="NZ_BSSA01000019.1"/>
</dbReference>
<evidence type="ECO:0000313" key="8">
    <source>
        <dbReference type="EMBL" id="GLW72746.1"/>
    </source>
</evidence>
<dbReference type="InterPro" id="IPR013783">
    <property type="entry name" value="Ig-like_fold"/>
</dbReference>
<dbReference type="Pfam" id="PF17210">
    <property type="entry name" value="SdrD_B"/>
    <property type="match status" value="1"/>
</dbReference>
<comment type="caution">
    <text evidence="8">The sequence shown here is derived from an EMBL/GenBank/DDBJ whole genome shotgun (WGS) entry which is preliminary data.</text>
</comment>
<keyword evidence="3" id="KW-0964">Secreted</keyword>
<keyword evidence="5" id="KW-0812">Transmembrane</keyword>
<comment type="subcellular location">
    <subcellularLocation>
        <location evidence="1">Secreted</location>
    </subcellularLocation>
</comment>
<evidence type="ECO:0000259" key="6">
    <source>
        <dbReference type="Pfam" id="PF17210"/>
    </source>
</evidence>
<proteinExistence type="inferred from homology"/>
<keyword evidence="5" id="KW-0472">Membrane</keyword>
<dbReference type="PANTHER" id="PTHR36108">
    <property type="entry name" value="COLOSSIN-B-RELATED"/>
    <property type="match status" value="1"/>
</dbReference>
<evidence type="ECO:0000256" key="3">
    <source>
        <dbReference type="ARBA" id="ARBA00022525"/>
    </source>
</evidence>
<feature type="domain" description="SpaA-like prealbumin fold" evidence="7">
    <location>
        <begin position="715"/>
        <end position="792"/>
    </location>
</feature>
<name>A0A9W6QC95_9ACTN</name>
<keyword evidence="4" id="KW-0732">Signal</keyword>
<dbReference type="SUPFAM" id="SSF63825">
    <property type="entry name" value="YWTD domain"/>
    <property type="match status" value="1"/>
</dbReference>
<dbReference type="AlphaFoldDB" id="A0A9W6QC95"/>
<evidence type="ECO:0000313" key="9">
    <source>
        <dbReference type="Proteomes" id="UP001165041"/>
    </source>
</evidence>
<evidence type="ECO:0000256" key="4">
    <source>
        <dbReference type="ARBA" id="ARBA00022729"/>
    </source>
</evidence>
<dbReference type="PANTHER" id="PTHR36108:SF13">
    <property type="entry name" value="COLOSSIN-B-RELATED"/>
    <property type="match status" value="1"/>
</dbReference>
<dbReference type="SUPFAM" id="SSF49478">
    <property type="entry name" value="Cna protein B-type domain"/>
    <property type="match status" value="1"/>
</dbReference>
<dbReference type="GO" id="GO:0005576">
    <property type="term" value="C:extracellular region"/>
    <property type="evidence" value="ECO:0007669"/>
    <property type="project" value="UniProtKB-SubCell"/>
</dbReference>
<keyword evidence="5" id="KW-1133">Transmembrane helix</keyword>
<feature type="domain" description="SD-repeat containing protein B" evidence="6">
    <location>
        <begin position="579"/>
        <end position="709"/>
    </location>
</feature>
<dbReference type="Gene3D" id="2.60.40.10">
    <property type="entry name" value="Immunoglobulins"/>
    <property type="match status" value="5"/>
</dbReference>
<accession>A0A9W6QC95</accession>
<feature type="domain" description="SpaA-like prealbumin fold" evidence="7">
    <location>
        <begin position="932"/>
        <end position="1011"/>
    </location>
</feature>
<dbReference type="Pfam" id="PF17802">
    <property type="entry name" value="SpaA"/>
    <property type="match status" value="3"/>
</dbReference>
<dbReference type="SUPFAM" id="SSF117074">
    <property type="entry name" value="Hypothetical protein PA1324"/>
    <property type="match status" value="1"/>
</dbReference>
<dbReference type="GO" id="GO:0005975">
    <property type="term" value="P:carbohydrate metabolic process"/>
    <property type="evidence" value="ECO:0007669"/>
    <property type="project" value="UniProtKB-ARBA"/>
</dbReference>